<protein>
    <submittedName>
        <fullName evidence="1">Uncharacterized protein</fullName>
    </submittedName>
</protein>
<comment type="caution">
    <text evidence="1">The sequence shown here is derived from an EMBL/GenBank/DDBJ whole genome shotgun (WGS) entry which is preliminary data.</text>
</comment>
<dbReference type="EMBL" id="AFCU01000577">
    <property type="protein sequence ID" value="EHC90794.1"/>
    <property type="molecule type" value="Genomic_DNA"/>
</dbReference>
<dbReference type="BioCyc" id="SENT913082:G120J-30-MONOMER"/>
<evidence type="ECO:0000313" key="1">
    <source>
        <dbReference type="EMBL" id="EHC90794.1"/>
    </source>
</evidence>
<reference evidence="1 2" key="1">
    <citation type="journal article" date="2011" name="BMC Genomics">
        <title>Genome sequencing reveals diversification of virulence factor content and possible host adaptation in distinct subpopulations of Salmonella enterica.</title>
        <authorList>
            <person name="den Bakker H.C."/>
            <person name="Moreno Switt A.I."/>
            <person name="Govoni G."/>
            <person name="Cummings C.A."/>
            <person name="Ranieri M.L."/>
            <person name="Degoricija L."/>
            <person name="Hoelzer K."/>
            <person name="Rodriguez-Rivera L.D."/>
            <person name="Brown S."/>
            <person name="Bolchacova E."/>
            <person name="Furtado M.R."/>
            <person name="Wiedmann M."/>
        </authorList>
    </citation>
    <scope>NUCLEOTIDE SEQUENCE [LARGE SCALE GENOMIC DNA]</scope>
    <source>
        <strain evidence="1 2">A4-543</strain>
    </source>
</reference>
<dbReference type="AlphaFoldDB" id="G5QY77"/>
<organism evidence="1 2">
    <name type="scientific">Salmonella enterica subsp. enterica serovar Senftenberg str. A4-543</name>
    <dbReference type="NCBI Taxonomy" id="913082"/>
    <lineage>
        <taxon>Bacteria</taxon>
        <taxon>Pseudomonadati</taxon>
        <taxon>Pseudomonadota</taxon>
        <taxon>Gammaproteobacteria</taxon>
        <taxon>Enterobacterales</taxon>
        <taxon>Enterobacteriaceae</taxon>
        <taxon>Salmonella</taxon>
    </lineage>
</organism>
<accession>G5QY77</accession>
<gene>
    <name evidence="1" type="ORF">LTSESEN_1772</name>
</gene>
<evidence type="ECO:0000313" key="2">
    <source>
        <dbReference type="Proteomes" id="UP000005065"/>
    </source>
</evidence>
<dbReference type="PATRIC" id="fig|913082.3.peg.1379"/>
<proteinExistence type="predicted"/>
<dbReference type="Proteomes" id="UP000005065">
    <property type="component" value="Unassembled WGS sequence"/>
</dbReference>
<name>G5QY77_SALSE</name>
<sequence>MQEYFPAGGRDYDHICELFDAIAAGKIPGVKVGSTEPGFEQAADSPRMEDKEISRAAMVHYIQAAIGEGYQPEYADAVSDLSILWKLREPDLSREYGKCWQWYDMGGGFHETFSRSKNDGFEKAVEPLIKWLAENVHPHHHVIVTSTGAELLMSERVHNTDKYLKD</sequence>